<dbReference type="Gene3D" id="1.10.3370.10">
    <property type="entry name" value="SecY subunit domain"/>
    <property type="match status" value="1"/>
</dbReference>
<feature type="transmembrane region" description="Helical" evidence="10">
    <location>
        <begin position="340"/>
        <end position="362"/>
    </location>
</feature>
<evidence type="ECO:0000256" key="5">
    <source>
        <dbReference type="ARBA" id="ARBA00022927"/>
    </source>
</evidence>
<proteinExistence type="inferred from homology"/>
<keyword evidence="8 10" id="KW-0472">Membrane</keyword>
<dbReference type="SUPFAM" id="SSF103491">
    <property type="entry name" value="Preprotein translocase SecY subunit"/>
    <property type="match status" value="1"/>
</dbReference>
<organism evidence="11 12">
    <name type="scientific">Babjeviella inositovora NRRL Y-12698</name>
    <dbReference type="NCBI Taxonomy" id="984486"/>
    <lineage>
        <taxon>Eukaryota</taxon>
        <taxon>Fungi</taxon>
        <taxon>Dikarya</taxon>
        <taxon>Ascomycota</taxon>
        <taxon>Saccharomycotina</taxon>
        <taxon>Pichiomycetes</taxon>
        <taxon>Serinales incertae sedis</taxon>
        <taxon>Babjeviella</taxon>
    </lineage>
</organism>
<feature type="transmembrane region" description="Helical" evidence="10">
    <location>
        <begin position="81"/>
        <end position="101"/>
    </location>
</feature>
<name>A0A1E3QK55_9ASCO</name>
<feature type="transmembrane region" description="Helical" evidence="10">
    <location>
        <begin position="239"/>
        <end position="258"/>
    </location>
</feature>
<evidence type="ECO:0000313" key="12">
    <source>
        <dbReference type="Proteomes" id="UP000094336"/>
    </source>
</evidence>
<evidence type="ECO:0000256" key="10">
    <source>
        <dbReference type="SAM" id="Phobius"/>
    </source>
</evidence>
<protein>
    <recommendedName>
        <fullName evidence="13">Translocon Sec61/SecY plug domain-containing protein</fullName>
    </recommendedName>
</protein>
<dbReference type="PANTHER" id="PTHR10906">
    <property type="entry name" value="SECY/SEC61-ALPHA FAMILY MEMBER"/>
    <property type="match status" value="1"/>
</dbReference>
<feature type="transmembrane region" description="Helical" evidence="10">
    <location>
        <begin position="424"/>
        <end position="441"/>
    </location>
</feature>
<dbReference type="GO" id="GO:0071261">
    <property type="term" value="C:Ssh1 translocon complex"/>
    <property type="evidence" value="ECO:0007669"/>
    <property type="project" value="EnsemblFungi"/>
</dbReference>
<dbReference type="PRINTS" id="PR00303">
    <property type="entry name" value="SECYTRNLCASE"/>
</dbReference>
<dbReference type="AlphaFoldDB" id="A0A1E3QK55"/>
<comment type="similarity">
    <text evidence="2 9">Belongs to the SecY/SEC61-alpha family.</text>
</comment>
<evidence type="ECO:0008006" key="13">
    <source>
        <dbReference type="Google" id="ProtNLM"/>
    </source>
</evidence>
<dbReference type="EMBL" id="KV454437">
    <property type="protein sequence ID" value="ODQ78071.1"/>
    <property type="molecule type" value="Genomic_DNA"/>
</dbReference>
<dbReference type="STRING" id="984486.A0A1E3QK55"/>
<feature type="transmembrane region" description="Helical" evidence="10">
    <location>
        <begin position="173"/>
        <end position="193"/>
    </location>
</feature>
<dbReference type="GO" id="GO:0006614">
    <property type="term" value="P:SRP-dependent cotranslational protein targeting to membrane"/>
    <property type="evidence" value="ECO:0007669"/>
    <property type="project" value="EnsemblFungi"/>
</dbReference>
<dbReference type="Proteomes" id="UP000094336">
    <property type="component" value="Unassembled WGS sequence"/>
</dbReference>
<evidence type="ECO:0000256" key="2">
    <source>
        <dbReference type="ARBA" id="ARBA00005751"/>
    </source>
</evidence>
<feature type="transmembrane region" description="Helical" evidence="10">
    <location>
        <begin position="304"/>
        <end position="328"/>
    </location>
</feature>
<feature type="transmembrane region" description="Helical" evidence="10">
    <location>
        <begin position="279"/>
        <end position="298"/>
    </location>
</feature>
<keyword evidence="12" id="KW-1185">Reference proteome</keyword>
<keyword evidence="4 10" id="KW-0812">Transmembrane</keyword>
<reference evidence="12" key="1">
    <citation type="submission" date="2016-05" db="EMBL/GenBank/DDBJ databases">
        <title>Comparative genomics of biotechnologically important yeasts.</title>
        <authorList>
            <consortium name="DOE Joint Genome Institute"/>
            <person name="Riley R."/>
            <person name="Haridas S."/>
            <person name="Wolfe K.H."/>
            <person name="Lopes M.R."/>
            <person name="Hittinger C.T."/>
            <person name="Goker M."/>
            <person name="Salamov A."/>
            <person name="Wisecaver J."/>
            <person name="Long T.M."/>
            <person name="Aerts A.L."/>
            <person name="Barry K."/>
            <person name="Choi C."/>
            <person name="Clum A."/>
            <person name="Coughlan A.Y."/>
            <person name="Deshpande S."/>
            <person name="Douglass A.P."/>
            <person name="Hanson S.J."/>
            <person name="Klenk H.-P."/>
            <person name="Labutti K."/>
            <person name="Lapidus A."/>
            <person name="Lindquist E."/>
            <person name="Lipzen A."/>
            <person name="Meier-Kolthoff J.P."/>
            <person name="Ohm R.A."/>
            <person name="Otillar R.P."/>
            <person name="Pangilinan J."/>
            <person name="Peng Y."/>
            <person name="Rokas A."/>
            <person name="Rosa C.A."/>
            <person name="Scheuner C."/>
            <person name="Sibirny A.A."/>
            <person name="Slot J.C."/>
            <person name="Stielow J.B."/>
            <person name="Sun H."/>
            <person name="Kurtzman C.P."/>
            <person name="Blackwell M."/>
            <person name="Grigoriev I.V."/>
            <person name="Jeffries T.W."/>
        </authorList>
    </citation>
    <scope>NUCLEOTIDE SEQUENCE [LARGE SCALE GENOMIC DNA]</scope>
    <source>
        <strain evidence="12">NRRL Y-12698</strain>
    </source>
</reference>
<evidence type="ECO:0000256" key="9">
    <source>
        <dbReference type="RuleBase" id="RU004349"/>
    </source>
</evidence>
<accession>A0A1E3QK55</accession>
<evidence type="ECO:0000256" key="3">
    <source>
        <dbReference type="ARBA" id="ARBA00022448"/>
    </source>
</evidence>
<dbReference type="Pfam" id="PF00344">
    <property type="entry name" value="SecY"/>
    <property type="match status" value="1"/>
</dbReference>
<keyword evidence="3" id="KW-0813">Transport</keyword>
<dbReference type="InterPro" id="IPR023201">
    <property type="entry name" value="SecY_dom_sf"/>
</dbReference>
<evidence type="ECO:0000256" key="6">
    <source>
        <dbReference type="ARBA" id="ARBA00022989"/>
    </source>
</evidence>
<evidence type="ECO:0000256" key="7">
    <source>
        <dbReference type="ARBA" id="ARBA00023010"/>
    </source>
</evidence>
<feature type="transmembrane region" description="Helical" evidence="10">
    <location>
        <begin position="33"/>
        <end position="53"/>
    </location>
</feature>
<dbReference type="RefSeq" id="XP_018983399.1">
    <property type="nucleotide sequence ID" value="XM_019129712.1"/>
</dbReference>
<dbReference type="GO" id="GO:0005048">
    <property type="term" value="F:signal sequence binding"/>
    <property type="evidence" value="ECO:0007669"/>
    <property type="project" value="EnsemblFungi"/>
</dbReference>
<evidence type="ECO:0000256" key="4">
    <source>
        <dbReference type="ARBA" id="ARBA00022692"/>
    </source>
</evidence>
<evidence type="ECO:0000256" key="1">
    <source>
        <dbReference type="ARBA" id="ARBA00004141"/>
    </source>
</evidence>
<keyword evidence="6 10" id="KW-1133">Transmembrane helix</keyword>
<dbReference type="InterPro" id="IPR002208">
    <property type="entry name" value="SecY/SEC61-alpha"/>
</dbReference>
<dbReference type="PIRSF" id="PIRSF004557">
    <property type="entry name" value="SecY"/>
    <property type="match status" value="1"/>
</dbReference>
<feature type="transmembrane region" description="Helical" evidence="10">
    <location>
        <begin position="146"/>
        <end position="166"/>
    </location>
</feature>
<evidence type="ECO:0000313" key="11">
    <source>
        <dbReference type="EMBL" id="ODQ78071.1"/>
    </source>
</evidence>
<dbReference type="OrthoDB" id="420669at2759"/>
<keyword evidence="7" id="KW-0811">Translocation</keyword>
<gene>
    <name evidence="11" type="ORF">BABINDRAFT_163096</name>
</gene>
<comment type="subcellular location">
    <subcellularLocation>
        <location evidence="1">Membrane</location>
        <topology evidence="1">Multi-pass membrane protein</topology>
    </subcellularLocation>
</comment>
<dbReference type="InterPro" id="IPR030659">
    <property type="entry name" value="SecY_CS"/>
</dbReference>
<dbReference type="PROSITE" id="PS00755">
    <property type="entry name" value="SECY_1"/>
    <property type="match status" value="1"/>
</dbReference>
<feature type="transmembrane region" description="Helical" evidence="10">
    <location>
        <begin position="121"/>
        <end position="140"/>
    </location>
</feature>
<feature type="transmembrane region" description="Helical" evidence="10">
    <location>
        <begin position="399"/>
        <end position="417"/>
    </location>
</feature>
<dbReference type="GeneID" id="30147565"/>
<evidence type="ECO:0000256" key="8">
    <source>
        <dbReference type="ARBA" id="ARBA00023136"/>
    </source>
</evidence>
<dbReference type="GO" id="GO:0015031">
    <property type="term" value="P:protein transport"/>
    <property type="evidence" value="ECO:0007669"/>
    <property type="project" value="UniProtKB-KW"/>
</dbReference>
<sequence>MSGFRLLDLVKPFLPLLPEIETPIERVTFDDKVLFTVSLGFVYLLAGLPIYGLPKDFALESNPFLWLTPVFGAEPLTLLELGLLPVVTAGFVFQLLAGLKYISVNLSVRLDRELFQTAQKLLSIVLSIVYTVILLVSGYYPPLASAGAYAFVGLQVAGTGIVFTLLSEIMDKGYGFGSGALAFITLNVATSIVTDVAGLDQVLVAPDTYESRGVLVHLVRNILSSPIASLRTVCTRTHLANLPQVVLALATILVLIYFQNFRVELPIRSTQLRKIYSAYPVRLMFTGSMPILFAYTALFNIHLAGYFVAAVAPAPVATFVTDYVLYYLSPPPSLVGTLVSPIRTVVFGAFVVLSAVWFASVWSLTSGSAGKELAAEFKKQSIALNGKRDASVIKELNKVILTASVTGAALLAVISLVTEYLGGLGKGAAVVIAVGAGFVFLEDFVSEFQQGGTSQFASVLGGAQ</sequence>
<keyword evidence="5" id="KW-0653">Protein transport</keyword>